<evidence type="ECO:0000256" key="8">
    <source>
        <dbReference type="ARBA" id="ARBA00023157"/>
    </source>
</evidence>
<keyword evidence="6" id="KW-0067">ATP-binding</keyword>
<evidence type="ECO:0000313" key="15">
    <source>
        <dbReference type="Ensembl" id="ENSECRP00000031728.1"/>
    </source>
</evidence>
<evidence type="ECO:0000313" key="16">
    <source>
        <dbReference type="Proteomes" id="UP000694620"/>
    </source>
</evidence>
<dbReference type="PROSITE" id="PS50835">
    <property type="entry name" value="IG_LIKE"/>
    <property type="match status" value="2"/>
</dbReference>
<dbReference type="InterPro" id="IPR003599">
    <property type="entry name" value="Ig_sub"/>
</dbReference>
<feature type="chain" id="PRO_5034975492" evidence="12">
    <location>
        <begin position="24"/>
        <end position="1000"/>
    </location>
</feature>
<feature type="domain" description="Ig-like" evidence="13">
    <location>
        <begin position="31"/>
        <end position="135"/>
    </location>
</feature>
<evidence type="ECO:0000256" key="10">
    <source>
        <dbReference type="SAM" id="MobiDB-lite"/>
    </source>
</evidence>
<comment type="subcellular location">
    <subcellularLocation>
        <location evidence="1">Membrane</location>
    </subcellularLocation>
</comment>
<dbReference type="AlphaFoldDB" id="A0A8C4THC8"/>
<dbReference type="InterPro" id="IPR013783">
    <property type="entry name" value="Ig-like_fold"/>
</dbReference>
<feature type="domain" description="NACHT" evidence="14">
    <location>
        <begin position="526"/>
        <end position="665"/>
    </location>
</feature>
<keyword evidence="8" id="KW-1015">Disulfide bond</keyword>
<dbReference type="Proteomes" id="UP000694620">
    <property type="component" value="Unassembled WGS sequence"/>
</dbReference>
<reference evidence="15" key="2">
    <citation type="submission" date="2025-09" db="UniProtKB">
        <authorList>
            <consortium name="Ensembl"/>
        </authorList>
    </citation>
    <scope>IDENTIFICATION</scope>
</reference>
<dbReference type="GeneTree" id="ENSGT01150000287004"/>
<dbReference type="Gene3D" id="2.60.40.10">
    <property type="entry name" value="Immunoglobulins"/>
    <property type="match status" value="2"/>
</dbReference>
<dbReference type="InterPro" id="IPR051261">
    <property type="entry name" value="NLR"/>
</dbReference>
<dbReference type="Pfam" id="PF07686">
    <property type="entry name" value="V-set"/>
    <property type="match status" value="1"/>
</dbReference>
<dbReference type="InterPro" id="IPR032675">
    <property type="entry name" value="LRR_dom_sf"/>
</dbReference>
<dbReference type="Ensembl" id="ENSECRT00000032399.1">
    <property type="protein sequence ID" value="ENSECRP00000031728.1"/>
    <property type="gene ID" value="ENSECRG00000021485.1"/>
</dbReference>
<dbReference type="Pfam" id="PF22705">
    <property type="entry name" value="C2-set_3"/>
    <property type="match status" value="1"/>
</dbReference>
<evidence type="ECO:0000256" key="5">
    <source>
        <dbReference type="ARBA" id="ARBA00022741"/>
    </source>
</evidence>
<keyword evidence="11" id="KW-0812">Transmembrane</keyword>
<dbReference type="SUPFAM" id="SSF48726">
    <property type="entry name" value="Immunoglobulin"/>
    <property type="match status" value="2"/>
</dbReference>
<accession>A0A8C4THC8</accession>
<dbReference type="InterPro" id="IPR007110">
    <property type="entry name" value="Ig-like_dom"/>
</dbReference>
<feature type="region of interest" description="Disordered" evidence="10">
    <location>
        <begin position="416"/>
        <end position="460"/>
    </location>
</feature>
<dbReference type="PANTHER" id="PTHR24106">
    <property type="entry name" value="NACHT, LRR AND CARD DOMAINS-CONTAINING"/>
    <property type="match status" value="1"/>
</dbReference>
<dbReference type="GO" id="GO:0016020">
    <property type="term" value="C:membrane"/>
    <property type="evidence" value="ECO:0007669"/>
    <property type="project" value="UniProtKB-SubCell"/>
</dbReference>
<dbReference type="InterPro" id="IPR013106">
    <property type="entry name" value="Ig_V-set"/>
</dbReference>
<dbReference type="InterPro" id="IPR053896">
    <property type="entry name" value="BTN3A2-like_Ig-C"/>
</dbReference>
<evidence type="ECO:0000256" key="2">
    <source>
        <dbReference type="ARBA" id="ARBA00022614"/>
    </source>
</evidence>
<evidence type="ECO:0000256" key="3">
    <source>
        <dbReference type="ARBA" id="ARBA00022729"/>
    </source>
</evidence>
<dbReference type="SMART" id="SM00409">
    <property type="entry name" value="IG"/>
    <property type="match status" value="1"/>
</dbReference>
<evidence type="ECO:0000259" key="13">
    <source>
        <dbReference type="PROSITE" id="PS50835"/>
    </source>
</evidence>
<keyword evidence="11" id="KW-1133">Transmembrane helix</keyword>
<evidence type="ECO:0000256" key="11">
    <source>
        <dbReference type="SAM" id="Phobius"/>
    </source>
</evidence>
<evidence type="ECO:0000256" key="6">
    <source>
        <dbReference type="ARBA" id="ARBA00022840"/>
    </source>
</evidence>
<keyword evidence="3 12" id="KW-0732">Signal</keyword>
<proteinExistence type="predicted"/>
<feature type="signal peptide" evidence="12">
    <location>
        <begin position="1"/>
        <end position="23"/>
    </location>
</feature>
<reference evidence="15" key="1">
    <citation type="submission" date="2025-08" db="UniProtKB">
        <authorList>
            <consortium name="Ensembl"/>
        </authorList>
    </citation>
    <scope>IDENTIFICATION</scope>
</reference>
<dbReference type="InterPro" id="IPR027417">
    <property type="entry name" value="P-loop_NTPase"/>
</dbReference>
<protein>
    <submittedName>
        <fullName evidence="15">NACHT, LRR and PYD domains-containing protein 3-like</fullName>
    </submittedName>
</protein>
<dbReference type="PROSITE" id="PS50837">
    <property type="entry name" value="NACHT"/>
    <property type="match status" value="1"/>
</dbReference>
<evidence type="ECO:0000256" key="7">
    <source>
        <dbReference type="ARBA" id="ARBA00023136"/>
    </source>
</evidence>
<dbReference type="Pfam" id="PF05729">
    <property type="entry name" value="NACHT"/>
    <property type="match status" value="1"/>
</dbReference>
<keyword evidence="5" id="KW-0547">Nucleotide-binding</keyword>
<keyword evidence="7 11" id="KW-0472">Membrane</keyword>
<evidence type="ECO:0000256" key="9">
    <source>
        <dbReference type="ARBA" id="ARBA00023319"/>
    </source>
</evidence>
<evidence type="ECO:0000256" key="4">
    <source>
        <dbReference type="ARBA" id="ARBA00022737"/>
    </source>
</evidence>
<dbReference type="FunFam" id="2.60.40.10:FF:000208">
    <property type="entry name" value="Butyrophilin subfamily 1 member A1"/>
    <property type="match status" value="1"/>
</dbReference>
<feature type="transmembrane region" description="Helical" evidence="11">
    <location>
        <begin position="244"/>
        <end position="264"/>
    </location>
</feature>
<sequence>MKVQKGRSCFVFFLLHMTHVTWTQIFQVVAPSSTVLVFVSEDVTLPASLSPVISAQRFEVRWFRDDFTSPVLLYQNLRIRPERQMQAYKGRTALFLEELQNGNVSLRLQDVRVSDGGLYKCFVDSGPWNEEVHITLKVEVLGDQPSISIGSTENQQTTLVCKADKWGTTPDVTWRDMNGVDLTSESNVTEERDNEGFLRVSSFIPIKQDFNVFSCLMRSKVPKPDWHAGLMVYVFSPGVSRWSIVFWLLLLLYVAVAAFLIFQWRRMRGLKARYDSKVYSLPLCYLSKEIEKIKAPVWTQTIPKVLQRYHHEDLLKITEYFRPCLAYLIKAKMTNILESLVSKEILTNDEIVKAKEESEGTEGVDSFIGEVMKKDRVVLISLWEALAEQLETFQSPNLITLMEEVTEERKKLLEEIDTSDQSPVFDPRAKDLHKTHRQAVSESTRALEAQASPGDPHSRAVGFETQYTELVAIKQDTRNHKVTEHKLVKTGRIHEELMNKGAAEKCERIWTEQLFRKSPVSVNPVNIIVVSGMVGIGKTTMIQKIMYDWARGTQYQRFAFMFLFKFREFNLLDNENEPQMSLTKLIERHYKYLSNDPLKDVLKNPKTLLFIFDGLDEYKHKLNFTPSQLCTNPDVEVPVHILVTSLVSRTLLKGCSVLITSRPNALEAIDMERVDRFVEILGFFPEQRLMYCKKFFGDTALAAQAFQYVKENTILYTMCFNPSYCWMICSVLKSHFMTPEKAKSEALQIGQWLCETQNKELIRDTIGEDLKMDFSSTTLSAADCAVLATVISCCGEIKELDLLLTPQTAECIEILEPGLSCCSVVRMDSCGLTSACCSALSSVLSSPNSRLTELKLNNNKLGDSGARQLSEGLRSDNCKLKTLKLRYCGLTSACCSALSSVLSSPNSRLNVLYLTNNNLGDSGAHQLSEGLRSDNCKLKKLWLVSCGLTSACCSALSLVLSSPNSRLTVLVLNNNKLGDSGACQLSEGLRSDNCKLVTLV</sequence>
<dbReference type="SUPFAM" id="SSF52540">
    <property type="entry name" value="P-loop containing nucleoside triphosphate hydrolases"/>
    <property type="match status" value="1"/>
</dbReference>
<dbReference type="InterPro" id="IPR001611">
    <property type="entry name" value="Leu-rich_rpt"/>
</dbReference>
<dbReference type="Pfam" id="PF13516">
    <property type="entry name" value="LRR_6"/>
    <property type="match status" value="2"/>
</dbReference>
<evidence type="ECO:0000256" key="12">
    <source>
        <dbReference type="SAM" id="SignalP"/>
    </source>
</evidence>
<keyword evidence="2" id="KW-0433">Leucine-rich repeat</keyword>
<evidence type="ECO:0000256" key="1">
    <source>
        <dbReference type="ARBA" id="ARBA00004370"/>
    </source>
</evidence>
<keyword evidence="4" id="KW-0677">Repeat</keyword>
<dbReference type="SMART" id="SM00368">
    <property type="entry name" value="LRR_RI"/>
    <property type="match status" value="5"/>
</dbReference>
<dbReference type="Gene3D" id="3.40.50.300">
    <property type="entry name" value="P-loop containing nucleotide triphosphate hydrolases"/>
    <property type="match status" value="1"/>
</dbReference>
<dbReference type="InterPro" id="IPR036179">
    <property type="entry name" value="Ig-like_dom_sf"/>
</dbReference>
<feature type="domain" description="Ig-like" evidence="13">
    <location>
        <begin position="145"/>
        <end position="215"/>
    </location>
</feature>
<organism evidence="15 16">
    <name type="scientific">Erpetoichthys calabaricus</name>
    <name type="common">Rope fish</name>
    <name type="synonym">Calamoichthys calabaricus</name>
    <dbReference type="NCBI Taxonomy" id="27687"/>
    <lineage>
        <taxon>Eukaryota</taxon>
        <taxon>Metazoa</taxon>
        <taxon>Chordata</taxon>
        <taxon>Craniata</taxon>
        <taxon>Vertebrata</taxon>
        <taxon>Euteleostomi</taxon>
        <taxon>Actinopterygii</taxon>
        <taxon>Polypteriformes</taxon>
        <taxon>Polypteridae</taxon>
        <taxon>Erpetoichthys</taxon>
    </lineage>
</organism>
<dbReference type="SUPFAM" id="SSF52047">
    <property type="entry name" value="RNI-like"/>
    <property type="match status" value="1"/>
</dbReference>
<keyword evidence="16" id="KW-1185">Reference proteome</keyword>
<dbReference type="GO" id="GO:0005524">
    <property type="term" value="F:ATP binding"/>
    <property type="evidence" value="ECO:0007669"/>
    <property type="project" value="UniProtKB-KW"/>
</dbReference>
<dbReference type="InterPro" id="IPR007111">
    <property type="entry name" value="NACHT_NTPase"/>
</dbReference>
<name>A0A8C4THC8_ERPCA</name>
<evidence type="ECO:0000259" key="14">
    <source>
        <dbReference type="PROSITE" id="PS50837"/>
    </source>
</evidence>
<keyword evidence="9" id="KW-0393">Immunoglobulin domain</keyword>
<dbReference type="Gene3D" id="3.80.10.10">
    <property type="entry name" value="Ribonuclease Inhibitor"/>
    <property type="match status" value="1"/>
</dbReference>